<reference evidence="4" key="1">
    <citation type="submission" date="2021-03" db="EMBL/GenBank/DDBJ databases">
        <title>Revisited historic fungal species revealed as producer of novel bioactive compounds through whole genome sequencing and comparative genomics.</title>
        <authorList>
            <person name="Vignolle G.A."/>
            <person name="Hochenegger N."/>
            <person name="Mach R.L."/>
            <person name="Mach-Aigner A.R."/>
            <person name="Javad Rahimi M."/>
            <person name="Salim K.A."/>
            <person name="Chan C.M."/>
            <person name="Lim L.B.L."/>
            <person name="Cai F."/>
            <person name="Druzhinina I.S."/>
            <person name="U'Ren J.M."/>
            <person name="Derntl C."/>
        </authorList>
    </citation>
    <scope>NUCLEOTIDE SEQUENCE</scope>
    <source>
        <strain evidence="4">TUCIM 5799</strain>
    </source>
</reference>
<dbReference type="InterPro" id="IPR029058">
    <property type="entry name" value="AB_hydrolase_fold"/>
</dbReference>
<evidence type="ECO:0000313" key="4">
    <source>
        <dbReference type="EMBL" id="KAI1856790.1"/>
    </source>
</evidence>
<dbReference type="InterPro" id="IPR000675">
    <property type="entry name" value="Cutinase/axe"/>
</dbReference>
<feature type="signal peptide" evidence="3">
    <location>
        <begin position="1"/>
        <end position="18"/>
    </location>
</feature>
<protein>
    <recommendedName>
        <fullName evidence="6">Acetylxylan esterase</fullName>
    </recommendedName>
</protein>
<evidence type="ECO:0000256" key="1">
    <source>
        <dbReference type="ARBA" id="ARBA00022801"/>
    </source>
</evidence>
<evidence type="ECO:0000256" key="3">
    <source>
        <dbReference type="SAM" id="SignalP"/>
    </source>
</evidence>
<dbReference type="SMART" id="SM01110">
    <property type="entry name" value="Cutinase"/>
    <property type="match status" value="1"/>
</dbReference>
<dbReference type="Proteomes" id="UP000829685">
    <property type="component" value="Unassembled WGS sequence"/>
</dbReference>
<comment type="caution">
    <text evidence="4">The sequence shown here is derived from an EMBL/GenBank/DDBJ whole genome shotgun (WGS) entry which is preliminary data.</text>
</comment>
<dbReference type="PANTHER" id="PTHR33630:SF13">
    <property type="entry name" value="ACETYLXYLAN ESTERASE"/>
    <property type="match status" value="1"/>
</dbReference>
<dbReference type="EMBL" id="JAFIMR010000042">
    <property type="protein sequence ID" value="KAI1856790.1"/>
    <property type="molecule type" value="Genomic_DNA"/>
</dbReference>
<evidence type="ECO:0000313" key="5">
    <source>
        <dbReference type="Proteomes" id="UP000829685"/>
    </source>
</evidence>
<evidence type="ECO:0000256" key="2">
    <source>
        <dbReference type="ARBA" id="ARBA00023157"/>
    </source>
</evidence>
<dbReference type="AlphaFoldDB" id="A0A9P9WCF8"/>
<accession>A0A9P9WCF8</accession>
<keyword evidence="3" id="KW-0732">Signal</keyword>
<keyword evidence="5" id="KW-1185">Reference proteome</keyword>
<dbReference type="Gene3D" id="3.40.50.1820">
    <property type="entry name" value="alpha/beta hydrolase"/>
    <property type="match status" value="1"/>
</dbReference>
<dbReference type="GO" id="GO:0052689">
    <property type="term" value="F:carboxylic ester hydrolase activity"/>
    <property type="evidence" value="ECO:0007669"/>
    <property type="project" value="UniProtKB-ARBA"/>
</dbReference>
<keyword evidence="1" id="KW-0378">Hydrolase</keyword>
<feature type="chain" id="PRO_5040142840" description="Acetylxylan esterase" evidence="3">
    <location>
        <begin position="19"/>
        <end position="267"/>
    </location>
</feature>
<organism evidence="4 5">
    <name type="scientific">Neoarthrinium moseri</name>
    <dbReference type="NCBI Taxonomy" id="1658444"/>
    <lineage>
        <taxon>Eukaryota</taxon>
        <taxon>Fungi</taxon>
        <taxon>Dikarya</taxon>
        <taxon>Ascomycota</taxon>
        <taxon>Pezizomycotina</taxon>
        <taxon>Sordariomycetes</taxon>
        <taxon>Xylariomycetidae</taxon>
        <taxon>Amphisphaeriales</taxon>
        <taxon>Apiosporaceae</taxon>
        <taxon>Neoarthrinium</taxon>
    </lineage>
</organism>
<keyword evidence="2" id="KW-1015">Disulfide bond</keyword>
<sequence>MKVITILSFIGGASSALAVSLRRQSDCPAIHVFGARETTAPPGFGSSQLVVRMITTANSGATSEAIIYPASSDPSYAISVSAGIEAVTKQATAFHQQCPESRIVMVGYSQGAQIMDDAFCGGPDGTSLNTTMSLVPKEVGNMVAAIIMMGNPRHVDGLPFNVGTAVEGGFAARPVGFQCPAYASIIQSYCDATDPFCSKGVDAASHQAYPMKYGQQAFQFVQKKLNATVGTSASNSTRPASSEGVKVHDIGFTQLLAATILALLFMA</sequence>
<dbReference type="Pfam" id="PF01083">
    <property type="entry name" value="Cutinase"/>
    <property type="match status" value="1"/>
</dbReference>
<proteinExistence type="predicted"/>
<evidence type="ECO:0008006" key="6">
    <source>
        <dbReference type="Google" id="ProtNLM"/>
    </source>
</evidence>
<name>A0A9P9WCF8_9PEZI</name>
<dbReference type="SUPFAM" id="SSF53474">
    <property type="entry name" value="alpha/beta-Hydrolases"/>
    <property type="match status" value="1"/>
</dbReference>
<gene>
    <name evidence="4" type="ORF">JX265_011431</name>
</gene>
<dbReference type="PANTHER" id="PTHR33630">
    <property type="entry name" value="CUTINASE RV1984C-RELATED-RELATED"/>
    <property type="match status" value="1"/>
</dbReference>